<evidence type="ECO:0000256" key="1">
    <source>
        <dbReference type="SAM" id="Phobius"/>
    </source>
</evidence>
<reference evidence="2 3" key="1">
    <citation type="journal article" date="2015" name="Nature">
        <title>rRNA introns, odd ribosomes, and small enigmatic genomes across a large radiation of phyla.</title>
        <authorList>
            <person name="Brown C.T."/>
            <person name="Hug L.A."/>
            <person name="Thomas B.C."/>
            <person name="Sharon I."/>
            <person name="Castelle C.J."/>
            <person name="Singh A."/>
            <person name="Wilkins M.J."/>
            <person name="Williams K.H."/>
            <person name="Banfield J.F."/>
        </authorList>
    </citation>
    <scope>NUCLEOTIDE SEQUENCE [LARGE SCALE GENOMIC DNA]</scope>
</reference>
<comment type="caution">
    <text evidence="2">The sequence shown here is derived from an EMBL/GenBank/DDBJ whole genome shotgun (WGS) entry which is preliminary data.</text>
</comment>
<organism evidence="2 3">
    <name type="scientific">Candidatus Yanofskybacteria bacterium GW2011_GWE2_40_11</name>
    <dbReference type="NCBI Taxonomy" id="1619033"/>
    <lineage>
        <taxon>Bacteria</taxon>
        <taxon>Candidatus Yanofskyibacteriota</taxon>
    </lineage>
</organism>
<proteinExistence type="predicted"/>
<evidence type="ECO:0000313" key="3">
    <source>
        <dbReference type="Proteomes" id="UP000034072"/>
    </source>
</evidence>
<gene>
    <name evidence="2" type="ORF">UT75_C0003G0051</name>
</gene>
<dbReference type="AlphaFoldDB" id="A0A0G0QU95"/>
<sequence length="80" mass="8609">MPRLIIAFAASIILGVLIGLNVALVNILVLTAIIAFFCAIWSLGMPPAGGSNFQWMVLLSVVVFGAETIFVALVCNWLFR</sequence>
<keyword evidence="1" id="KW-0812">Transmembrane</keyword>
<feature type="transmembrane region" description="Helical" evidence="1">
    <location>
        <begin position="12"/>
        <end position="43"/>
    </location>
</feature>
<dbReference type="EMBL" id="LBXZ01000003">
    <property type="protein sequence ID" value="KKR40921.1"/>
    <property type="molecule type" value="Genomic_DNA"/>
</dbReference>
<keyword evidence="1" id="KW-0472">Membrane</keyword>
<accession>A0A0G0QU95</accession>
<keyword evidence="1" id="KW-1133">Transmembrane helix</keyword>
<dbReference type="Proteomes" id="UP000034072">
    <property type="component" value="Unassembled WGS sequence"/>
</dbReference>
<feature type="transmembrane region" description="Helical" evidence="1">
    <location>
        <begin position="55"/>
        <end position="79"/>
    </location>
</feature>
<protein>
    <submittedName>
        <fullName evidence="2">Uncharacterized protein</fullName>
    </submittedName>
</protein>
<evidence type="ECO:0000313" key="2">
    <source>
        <dbReference type="EMBL" id="KKR40921.1"/>
    </source>
</evidence>
<name>A0A0G0QU95_9BACT</name>